<gene>
    <name evidence="3" type="ORF">PAHAL_4G066700</name>
</gene>
<feature type="compositionally biased region" description="Basic and acidic residues" evidence="1">
    <location>
        <begin position="127"/>
        <end position="136"/>
    </location>
</feature>
<name>A0A2T8JC01_9POAL</name>
<evidence type="ECO:0000313" key="3">
    <source>
        <dbReference type="EMBL" id="PVH47454.1"/>
    </source>
</evidence>
<feature type="region of interest" description="Disordered" evidence="1">
    <location>
        <begin position="1"/>
        <end position="28"/>
    </location>
</feature>
<organism evidence="3">
    <name type="scientific">Panicum hallii</name>
    <dbReference type="NCBI Taxonomy" id="206008"/>
    <lineage>
        <taxon>Eukaryota</taxon>
        <taxon>Viridiplantae</taxon>
        <taxon>Streptophyta</taxon>
        <taxon>Embryophyta</taxon>
        <taxon>Tracheophyta</taxon>
        <taxon>Spermatophyta</taxon>
        <taxon>Magnoliopsida</taxon>
        <taxon>Liliopsida</taxon>
        <taxon>Poales</taxon>
        <taxon>Poaceae</taxon>
        <taxon>PACMAD clade</taxon>
        <taxon>Panicoideae</taxon>
        <taxon>Panicodae</taxon>
        <taxon>Paniceae</taxon>
        <taxon>Panicinae</taxon>
        <taxon>Panicum</taxon>
        <taxon>Panicum sect. Panicum</taxon>
    </lineage>
</organism>
<feature type="region of interest" description="Disordered" evidence="1">
    <location>
        <begin position="99"/>
        <end position="144"/>
    </location>
</feature>
<dbReference type="Gramene" id="PVH47454">
    <property type="protein sequence ID" value="PVH47454"/>
    <property type="gene ID" value="PAHAL_4G066700"/>
</dbReference>
<dbReference type="EMBL" id="CM008049">
    <property type="protein sequence ID" value="PVH47454.1"/>
    <property type="molecule type" value="Genomic_DNA"/>
</dbReference>
<accession>A0A2T8JC01</accession>
<feature type="region of interest" description="Disordered" evidence="1">
    <location>
        <begin position="36"/>
        <end position="55"/>
    </location>
</feature>
<protein>
    <submittedName>
        <fullName evidence="3">Uncharacterized protein</fullName>
    </submittedName>
</protein>
<keyword evidence="2" id="KW-0812">Transmembrane</keyword>
<proteinExistence type="predicted"/>
<evidence type="ECO:0000256" key="1">
    <source>
        <dbReference type="SAM" id="MobiDB-lite"/>
    </source>
</evidence>
<evidence type="ECO:0000256" key="2">
    <source>
        <dbReference type="SAM" id="Phobius"/>
    </source>
</evidence>
<keyword evidence="2" id="KW-0472">Membrane</keyword>
<sequence>MVGNSRSVGGVDETMGAASGWRTTKNHLRRAPVQKDVGSGIPNHHPRRAPLQIDAGSGTFKRHPLRGPLQIDVGSGTPKHHPHRGPLQIETRSCRLQIDGKGEDKVDGNGWRTPGSRARGSTGGNVAKEKDKRKVSPSDAETEDENVVDLLQKVSLSVAETEDESAVDLLQKLMQKASPSDAETKEENTLIWNILWLCFSVVCMGYIAVYRS</sequence>
<dbReference type="AlphaFoldDB" id="A0A2T8JC01"/>
<keyword evidence="2" id="KW-1133">Transmembrane helix</keyword>
<dbReference type="Proteomes" id="UP000243499">
    <property type="component" value="Chromosome 4"/>
</dbReference>
<feature type="transmembrane region" description="Helical" evidence="2">
    <location>
        <begin position="190"/>
        <end position="209"/>
    </location>
</feature>
<reference evidence="3" key="1">
    <citation type="submission" date="2018-04" db="EMBL/GenBank/DDBJ databases">
        <title>WGS assembly of Panicum hallii.</title>
        <authorList>
            <person name="Lovell J."/>
            <person name="Jenkins J."/>
            <person name="Lowry D."/>
            <person name="Mamidi S."/>
            <person name="Sreedasyam A."/>
            <person name="Weng X."/>
            <person name="Barry K."/>
            <person name="Bonette J."/>
            <person name="Campitelli B."/>
            <person name="Daum C."/>
            <person name="Gordon S."/>
            <person name="Gould B."/>
            <person name="Lipzen A."/>
            <person name="Macqueen A."/>
            <person name="Palacio-Mejia J."/>
            <person name="Plott C."/>
            <person name="Shakirov E."/>
            <person name="Shu S."/>
            <person name="Yoshinaga Y."/>
            <person name="Zane M."/>
            <person name="Rokhsar D."/>
            <person name="Grimwood J."/>
            <person name="Schmutz J."/>
            <person name="Juenger T."/>
        </authorList>
    </citation>
    <scope>NUCLEOTIDE SEQUENCE [LARGE SCALE GENOMIC DNA]</scope>
    <source>
        <strain evidence="3">FIL2</strain>
    </source>
</reference>